<dbReference type="EMBL" id="JASCXX010000001">
    <property type="protein sequence ID" value="MDI6447517.1"/>
    <property type="molecule type" value="Genomic_DNA"/>
</dbReference>
<reference evidence="1" key="1">
    <citation type="submission" date="2023-05" db="EMBL/GenBank/DDBJ databases">
        <title>Anaerotaeda fermentans gen. nov., sp. nov., a novel anaerobic planctomycete of the new family within the order Sedimentisphaerales isolated from Taman Peninsula, Russia.</title>
        <authorList>
            <person name="Khomyakova M.A."/>
            <person name="Merkel A.Y."/>
            <person name="Slobodkin A.I."/>
        </authorList>
    </citation>
    <scope>NUCLEOTIDE SEQUENCE</scope>
    <source>
        <strain evidence="1">M17dextr</strain>
    </source>
</reference>
<protein>
    <recommendedName>
        <fullName evidence="3">Iron-only hydrogenase system regulator</fullName>
    </recommendedName>
</protein>
<comment type="caution">
    <text evidence="1">The sequence shown here is derived from an EMBL/GenBank/DDBJ whole genome shotgun (WGS) entry which is preliminary data.</text>
</comment>
<dbReference type="AlphaFoldDB" id="A0AAW6TPB5"/>
<evidence type="ECO:0000313" key="1">
    <source>
        <dbReference type="EMBL" id="MDI6447517.1"/>
    </source>
</evidence>
<dbReference type="InterPro" id="IPR045865">
    <property type="entry name" value="ACT-like_dom_sf"/>
</dbReference>
<dbReference type="Gene3D" id="3.30.70.1150">
    <property type="entry name" value="ACT-like. Chain A, domain 2"/>
    <property type="match status" value="1"/>
</dbReference>
<proteinExistence type="predicted"/>
<evidence type="ECO:0000313" key="2">
    <source>
        <dbReference type="Proteomes" id="UP001431776"/>
    </source>
</evidence>
<gene>
    <name evidence="1" type="ORF">QJ522_00555</name>
</gene>
<evidence type="ECO:0008006" key="3">
    <source>
        <dbReference type="Google" id="ProtNLM"/>
    </source>
</evidence>
<name>A0AAW6TPB5_9BACT</name>
<organism evidence="1 2">
    <name type="scientific">Anaerobaca lacustris</name>
    <dbReference type="NCBI Taxonomy" id="3044600"/>
    <lineage>
        <taxon>Bacteria</taxon>
        <taxon>Pseudomonadati</taxon>
        <taxon>Planctomycetota</taxon>
        <taxon>Phycisphaerae</taxon>
        <taxon>Sedimentisphaerales</taxon>
        <taxon>Anaerobacaceae</taxon>
        <taxon>Anaerobaca</taxon>
    </lineage>
</organism>
<dbReference type="InterPro" id="IPR027271">
    <property type="entry name" value="Acetolactate_synth/TF_NikR_C"/>
</dbReference>
<dbReference type="Proteomes" id="UP001431776">
    <property type="component" value="Unassembled WGS sequence"/>
</dbReference>
<dbReference type="SUPFAM" id="SSF55021">
    <property type="entry name" value="ACT-like"/>
    <property type="match status" value="1"/>
</dbReference>
<accession>A0AAW6TPB5</accession>
<sequence length="88" mass="9899">MKEARHIVLGVHITDRTRHAHQVQDLFTEYGCSIKTRVGLHTVADNFCSPNGLVLLEMAGDEKPIFELIDKLGAIEGVDVQKMIFEHD</sequence>
<dbReference type="Pfam" id="PF21699">
    <property type="entry name" value="TM1266-like"/>
    <property type="match status" value="1"/>
</dbReference>
<dbReference type="InterPro" id="IPR023860">
    <property type="entry name" value="FeFe-hyd_TM1266"/>
</dbReference>
<keyword evidence="2" id="KW-1185">Reference proteome</keyword>
<dbReference type="RefSeq" id="WP_349242928.1">
    <property type="nucleotide sequence ID" value="NZ_JASCXX010000001.1"/>
</dbReference>